<protein>
    <submittedName>
        <fullName evidence="2">Uncharacterized protein</fullName>
    </submittedName>
</protein>
<name>A0ABW1ICF2_9PSEU</name>
<evidence type="ECO:0000256" key="1">
    <source>
        <dbReference type="SAM" id="MobiDB-lite"/>
    </source>
</evidence>
<comment type="caution">
    <text evidence="2">The sequence shown here is derived from an EMBL/GenBank/DDBJ whole genome shotgun (WGS) entry which is preliminary data.</text>
</comment>
<evidence type="ECO:0000313" key="3">
    <source>
        <dbReference type="Proteomes" id="UP001596119"/>
    </source>
</evidence>
<organism evidence="2 3">
    <name type="scientific">Pseudonocardia lutea</name>
    <dbReference type="NCBI Taxonomy" id="2172015"/>
    <lineage>
        <taxon>Bacteria</taxon>
        <taxon>Bacillati</taxon>
        <taxon>Actinomycetota</taxon>
        <taxon>Actinomycetes</taxon>
        <taxon>Pseudonocardiales</taxon>
        <taxon>Pseudonocardiaceae</taxon>
        <taxon>Pseudonocardia</taxon>
    </lineage>
</organism>
<accession>A0ABW1ICF2</accession>
<keyword evidence="3" id="KW-1185">Reference proteome</keyword>
<feature type="non-terminal residue" evidence="2">
    <location>
        <position position="1"/>
    </location>
</feature>
<feature type="compositionally biased region" description="Low complexity" evidence="1">
    <location>
        <begin position="8"/>
        <end position="49"/>
    </location>
</feature>
<feature type="region of interest" description="Disordered" evidence="1">
    <location>
        <begin position="1"/>
        <end position="53"/>
    </location>
</feature>
<proteinExistence type="predicted"/>
<gene>
    <name evidence="2" type="ORF">ACFQH9_21835</name>
</gene>
<evidence type="ECO:0000313" key="2">
    <source>
        <dbReference type="EMBL" id="MFC5950915.1"/>
    </source>
</evidence>
<reference evidence="3" key="1">
    <citation type="journal article" date="2019" name="Int. J. Syst. Evol. Microbiol.">
        <title>The Global Catalogue of Microorganisms (GCM) 10K type strain sequencing project: providing services to taxonomists for standard genome sequencing and annotation.</title>
        <authorList>
            <consortium name="The Broad Institute Genomics Platform"/>
            <consortium name="The Broad Institute Genome Sequencing Center for Infectious Disease"/>
            <person name="Wu L."/>
            <person name="Ma J."/>
        </authorList>
    </citation>
    <scope>NUCLEOTIDE SEQUENCE [LARGE SCALE GENOMIC DNA]</scope>
    <source>
        <strain evidence="3">CGMCC 4.7397</strain>
    </source>
</reference>
<dbReference type="Proteomes" id="UP001596119">
    <property type="component" value="Unassembled WGS sequence"/>
</dbReference>
<sequence>APADRRTAAPADQGTAAPADQRTAAPADPPAAAAGPAAAHAIPAGPGSPRVGTLTLPAGELPLLAARLDDAGVPVPPDPGTAALLDEGDAQLVVLRSADDLPVDQPLTVAVEGADPRSRTVVEAAPMSAPQLAEHVRTLPAGEFQVVAPAADGTWTVAELE</sequence>
<dbReference type="EMBL" id="JBHSQK010000059">
    <property type="protein sequence ID" value="MFC5950915.1"/>
    <property type="molecule type" value="Genomic_DNA"/>
</dbReference>